<name>A0ABR7K4W2_9FIRM</name>
<reference evidence="1 2" key="1">
    <citation type="submission" date="2020-08" db="EMBL/GenBank/DDBJ databases">
        <authorList>
            <person name="Liu C."/>
            <person name="Sun Q."/>
        </authorList>
    </citation>
    <scope>NUCLEOTIDE SEQUENCE [LARGE SCALE GENOMIC DNA]</scope>
    <source>
        <strain evidence="1 2">NSJ-45</strain>
    </source>
</reference>
<proteinExistence type="predicted"/>
<evidence type="ECO:0000313" key="1">
    <source>
        <dbReference type="EMBL" id="MBC6004139.1"/>
    </source>
</evidence>
<sequence>MNYITLSTLPSCQLNEFNLNSGELVSINSNTIYENVKTIFLVHNLSGKFIILYDINGCRKAKIRVPISENNIYYDHSDSNKTFKLLFNMK</sequence>
<gene>
    <name evidence="1" type="ORF">H8891_10020</name>
</gene>
<dbReference type="Proteomes" id="UP000611796">
    <property type="component" value="Unassembled WGS sequence"/>
</dbReference>
<keyword evidence="2" id="KW-1185">Reference proteome</keyword>
<dbReference type="EMBL" id="JACRWD010000003">
    <property type="protein sequence ID" value="MBC6004139.1"/>
    <property type="molecule type" value="Genomic_DNA"/>
</dbReference>
<organism evidence="1 2">
    <name type="scientific">Paeniclostridium hominis</name>
    <dbReference type="NCBI Taxonomy" id="2764329"/>
    <lineage>
        <taxon>Bacteria</taxon>
        <taxon>Bacillati</taxon>
        <taxon>Bacillota</taxon>
        <taxon>Clostridia</taxon>
        <taxon>Peptostreptococcales</taxon>
        <taxon>Peptostreptococcaceae</taxon>
        <taxon>Paeniclostridium</taxon>
    </lineage>
</organism>
<accession>A0ABR7K4W2</accession>
<protein>
    <submittedName>
        <fullName evidence="1">Uncharacterized protein</fullName>
    </submittedName>
</protein>
<comment type="caution">
    <text evidence="1">The sequence shown here is derived from an EMBL/GenBank/DDBJ whole genome shotgun (WGS) entry which is preliminary data.</text>
</comment>
<evidence type="ECO:0000313" key="2">
    <source>
        <dbReference type="Proteomes" id="UP000611796"/>
    </source>
</evidence>
<dbReference type="RefSeq" id="WP_187006354.1">
    <property type="nucleotide sequence ID" value="NZ_JACRWD010000003.1"/>
</dbReference>